<evidence type="ECO:0000313" key="2">
    <source>
        <dbReference type="Proteomes" id="UP000462014"/>
    </source>
</evidence>
<proteinExistence type="predicted"/>
<dbReference type="SUPFAM" id="SSF52058">
    <property type="entry name" value="L domain-like"/>
    <property type="match status" value="1"/>
</dbReference>
<dbReference type="Gene3D" id="3.80.10.10">
    <property type="entry name" value="Ribonuclease Inhibitor"/>
    <property type="match status" value="2"/>
</dbReference>
<gene>
    <name evidence="1" type="ORF">GO621_18230</name>
</gene>
<organism evidence="1 2">
    <name type="scientific">Mucilaginibacter arboris</name>
    <dbReference type="NCBI Taxonomy" id="2682090"/>
    <lineage>
        <taxon>Bacteria</taxon>
        <taxon>Pseudomonadati</taxon>
        <taxon>Bacteroidota</taxon>
        <taxon>Sphingobacteriia</taxon>
        <taxon>Sphingobacteriales</taxon>
        <taxon>Sphingobacteriaceae</taxon>
        <taxon>Mucilaginibacter</taxon>
    </lineage>
</organism>
<comment type="caution">
    <text evidence="1">The sequence shown here is derived from an EMBL/GenBank/DDBJ whole genome shotgun (WGS) entry which is preliminary data.</text>
</comment>
<dbReference type="PANTHER" id="PTHR47186">
    <property type="entry name" value="LEUCINE-RICH REPEAT-CONTAINING PROTEIN 57"/>
    <property type="match status" value="1"/>
</dbReference>
<dbReference type="InterPro" id="IPR032675">
    <property type="entry name" value="LRR_dom_sf"/>
</dbReference>
<protein>
    <recommendedName>
        <fullName evidence="3">Leucine-rich repeat domain-containing protein</fullName>
    </recommendedName>
</protein>
<evidence type="ECO:0008006" key="3">
    <source>
        <dbReference type="Google" id="ProtNLM"/>
    </source>
</evidence>
<dbReference type="EMBL" id="WPIK01000028">
    <property type="protein sequence ID" value="MVN23465.1"/>
    <property type="molecule type" value="Genomic_DNA"/>
</dbReference>
<reference evidence="1 2" key="1">
    <citation type="submission" date="2019-12" db="EMBL/GenBank/DDBJ databases">
        <title>Mucilaginibacter sp. HMF7410 genome sequencing and assembly.</title>
        <authorList>
            <person name="Kang H."/>
            <person name="Cha I."/>
            <person name="Kim H."/>
            <person name="Joh K."/>
        </authorList>
    </citation>
    <scope>NUCLEOTIDE SEQUENCE [LARGE SCALE GENOMIC DNA]</scope>
    <source>
        <strain evidence="1 2">HMF7410</strain>
    </source>
</reference>
<dbReference type="Proteomes" id="UP000462014">
    <property type="component" value="Unassembled WGS sequence"/>
</dbReference>
<dbReference type="AlphaFoldDB" id="A0A7K1T1M4"/>
<dbReference type="RefSeq" id="WP_157569726.1">
    <property type="nucleotide sequence ID" value="NZ_WPIK01000028.1"/>
</dbReference>
<accession>A0A7K1T1M4</accession>
<dbReference type="PANTHER" id="PTHR47186:SF3">
    <property type="entry name" value="OS09G0267800 PROTEIN"/>
    <property type="match status" value="1"/>
</dbReference>
<sequence length="335" mass="39061">MRPFNRINNPEKIDISFIESELKLGKKVILQFADKSYTDKILSEINELCFKHDESLCIRFYGHHSKQFDCRILQRIPNVKCLYIDCLQRADNLQIIKELSELKSLSIGIFELQDTEILNSDNLKNLTELIVADTKTKAFNLDYLRQFKKLKSLTICGHIKNIDAIGELSELEFLSLNSVKKVPVNFINKIKNLKTLNFILGSRENLNEIKENTIENLDITWVRGFNNLYCISKFPKLKTLKIEDEIQLPKIQFDNVFPDLTDLKIINCKTLEEIVELKNLPQLNSLVIYQTKVDFDKFMQQELPKKLKHLGFYTTKLKIDKDIKAMVESKGYSCN</sequence>
<keyword evidence="2" id="KW-1185">Reference proteome</keyword>
<name>A0A7K1T1M4_9SPHI</name>
<evidence type="ECO:0000313" key="1">
    <source>
        <dbReference type="EMBL" id="MVN23465.1"/>
    </source>
</evidence>